<sequence length="27" mass="3249">MKNYSSMNISIQVVTWTIIVFHSWHLI</sequence>
<accession>A0A2P2P1L0</accession>
<evidence type="ECO:0000313" key="1">
    <source>
        <dbReference type="EMBL" id="MBX48668.1"/>
    </source>
</evidence>
<protein>
    <submittedName>
        <fullName evidence="1">Uncharacterized protein</fullName>
    </submittedName>
</protein>
<name>A0A2P2P1L0_RHIMU</name>
<proteinExistence type="predicted"/>
<dbReference type="EMBL" id="GGEC01068184">
    <property type="protein sequence ID" value="MBX48668.1"/>
    <property type="molecule type" value="Transcribed_RNA"/>
</dbReference>
<dbReference type="AlphaFoldDB" id="A0A2P2P1L0"/>
<organism evidence="1">
    <name type="scientific">Rhizophora mucronata</name>
    <name type="common">Asiatic mangrove</name>
    <dbReference type="NCBI Taxonomy" id="61149"/>
    <lineage>
        <taxon>Eukaryota</taxon>
        <taxon>Viridiplantae</taxon>
        <taxon>Streptophyta</taxon>
        <taxon>Embryophyta</taxon>
        <taxon>Tracheophyta</taxon>
        <taxon>Spermatophyta</taxon>
        <taxon>Magnoliopsida</taxon>
        <taxon>eudicotyledons</taxon>
        <taxon>Gunneridae</taxon>
        <taxon>Pentapetalae</taxon>
        <taxon>rosids</taxon>
        <taxon>fabids</taxon>
        <taxon>Malpighiales</taxon>
        <taxon>Rhizophoraceae</taxon>
        <taxon>Rhizophora</taxon>
    </lineage>
</organism>
<reference evidence="1" key="1">
    <citation type="submission" date="2018-02" db="EMBL/GenBank/DDBJ databases">
        <title>Rhizophora mucronata_Transcriptome.</title>
        <authorList>
            <person name="Meera S.P."/>
            <person name="Sreeshan A."/>
            <person name="Augustine A."/>
        </authorList>
    </citation>
    <scope>NUCLEOTIDE SEQUENCE</scope>
    <source>
        <tissue evidence="1">Leaf</tissue>
    </source>
</reference>